<dbReference type="PANTHER" id="PTHR43245">
    <property type="entry name" value="BIFUNCTIONAL POLYMYXIN RESISTANCE PROTEIN ARNA"/>
    <property type="match status" value="1"/>
</dbReference>
<evidence type="ECO:0000259" key="1">
    <source>
        <dbReference type="Pfam" id="PF01370"/>
    </source>
</evidence>
<keyword evidence="3" id="KW-1185">Reference proteome</keyword>
<evidence type="ECO:0000313" key="2">
    <source>
        <dbReference type="EMBL" id="NVD39797.1"/>
    </source>
</evidence>
<proteinExistence type="predicted"/>
<name>A0A7Y6UN46_9HYPH</name>
<sequence>MTKGKSLRDRRCVVLGGGGFIGTHLSRRLAGKVGSLRAFGRSENRPRALSGIEWLGGDFNDPRSIRGALEGCDVVFHLINASTPSSANLDKIGDLKSNVVSTIQLLDACVAAGVQRVIFVSSGGTVYGVPQSLPTREDDACWPITSYGISKLAIERYLHLYEYIHGLEYRILRVSNPFGPHQTAERDQGVIGAFLRRIINEQPIELWGDGSVSRDYLYVDDVIDAFELAMLHEGRSRVFNIGSGVSRTLNEVIAALENVTGKKIDIVRKDGRLVDIPVSVLDISRARNELGWIPKTEFDAGLRSTFQWLIETQ</sequence>
<organism evidence="2 3">
    <name type="scientific">Ensifer oleiphilus</name>
    <dbReference type="NCBI Taxonomy" id="2742698"/>
    <lineage>
        <taxon>Bacteria</taxon>
        <taxon>Pseudomonadati</taxon>
        <taxon>Pseudomonadota</taxon>
        <taxon>Alphaproteobacteria</taxon>
        <taxon>Hyphomicrobiales</taxon>
        <taxon>Rhizobiaceae</taxon>
        <taxon>Sinorhizobium/Ensifer group</taxon>
        <taxon>Ensifer</taxon>
    </lineage>
</organism>
<dbReference type="PRINTS" id="PR01713">
    <property type="entry name" value="NUCEPIMERASE"/>
</dbReference>
<dbReference type="EMBL" id="JABWDU010000003">
    <property type="protein sequence ID" value="NVD39797.1"/>
    <property type="molecule type" value="Genomic_DNA"/>
</dbReference>
<dbReference type="Gene3D" id="3.90.25.10">
    <property type="entry name" value="UDP-galactose 4-epimerase, domain 1"/>
    <property type="match status" value="1"/>
</dbReference>
<accession>A0A7Y6UN46</accession>
<dbReference type="InterPro" id="IPR050177">
    <property type="entry name" value="Lipid_A_modif_metabolic_enz"/>
</dbReference>
<evidence type="ECO:0000313" key="3">
    <source>
        <dbReference type="Proteomes" id="UP000520198"/>
    </source>
</evidence>
<dbReference type="Pfam" id="PF01370">
    <property type="entry name" value="Epimerase"/>
    <property type="match status" value="1"/>
</dbReference>
<dbReference type="PANTHER" id="PTHR43245:SF13">
    <property type="entry name" value="UDP-D-APIOSE_UDP-D-XYLOSE SYNTHASE 2"/>
    <property type="match status" value="1"/>
</dbReference>
<dbReference type="SUPFAM" id="SSF51735">
    <property type="entry name" value="NAD(P)-binding Rossmann-fold domains"/>
    <property type="match status" value="1"/>
</dbReference>
<feature type="domain" description="NAD-dependent epimerase/dehydratase" evidence="1">
    <location>
        <begin position="13"/>
        <end position="242"/>
    </location>
</feature>
<dbReference type="InterPro" id="IPR036291">
    <property type="entry name" value="NAD(P)-bd_dom_sf"/>
</dbReference>
<protein>
    <submittedName>
        <fullName evidence="2">NAD-dependent epimerase/dehydratase family protein</fullName>
    </submittedName>
</protein>
<dbReference type="AlphaFoldDB" id="A0A7Y6UN46"/>
<dbReference type="InterPro" id="IPR001509">
    <property type="entry name" value="Epimerase_deHydtase"/>
</dbReference>
<reference evidence="2 3" key="1">
    <citation type="submission" date="2020-06" db="EMBL/GenBank/DDBJ databases">
        <authorList>
            <person name="Grouzdev D.S."/>
        </authorList>
    </citation>
    <scope>NUCLEOTIDE SEQUENCE [LARGE SCALE GENOMIC DNA]</scope>
    <source>
        <strain evidence="2 3">HO-A22</strain>
    </source>
</reference>
<dbReference type="Proteomes" id="UP000520198">
    <property type="component" value="Unassembled WGS sequence"/>
</dbReference>
<gene>
    <name evidence="2" type="ORF">HT585_13095</name>
</gene>
<dbReference type="RefSeq" id="WP_176353362.1">
    <property type="nucleotide sequence ID" value="NZ_JABWDU010000003.1"/>
</dbReference>
<dbReference type="Gene3D" id="3.40.50.720">
    <property type="entry name" value="NAD(P)-binding Rossmann-like Domain"/>
    <property type="match status" value="1"/>
</dbReference>
<comment type="caution">
    <text evidence="2">The sequence shown here is derived from an EMBL/GenBank/DDBJ whole genome shotgun (WGS) entry which is preliminary data.</text>
</comment>